<dbReference type="Pfam" id="PF00010">
    <property type="entry name" value="HLH"/>
    <property type="match status" value="1"/>
</dbReference>
<dbReference type="PROSITE" id="PS50888">
    <property type="entry name" value="BHLH"/>
    <property type="match status" value="1"/>
</dbReference>
<dbReference type="AlphaFoldDB" id="A0A8J2N1F3"/>
<name>A0A8J2N1F3_9PLEO</name>
<gene>
    <name evidence="3" type="ORF">ALTATR162_LOCUS464</name>
</gene>
<reference evidence="3" key="1">
    <citation type="submission" date="2021-05" db="EMBL/GenBank/DDBJ databases">
        <authorList>
            <person name="Stam R."/>
        </authorList>
    </citation>
    <scope>NUCLEOTIDE SEQUENCE</scope>
    <source>
        <strain evidence="3">CS162</strain>
    </source>
</reference>
<dbReference type="GO" id="GO:0046983">
    <property type="term" value="F:protein dimerization activity"/>
    <property type="evidence" value="ECO:0007669"/>
    <property type="project" value="InterPro"/>
</dbReference>
<dbReference type="RefSeq" id="XP_043163993.1">
    <property type="nucleotide sequence ID" value="XM_043308058.1"/>
</dbReference>
<evidence type="ECO:0000259" key="2">
    <source>
        <dbReference type="PROSITE" id="PS50888"/>
    </source>
</evidence>
<dbReference type="SMART" id="SM00353">
    <property type="entry name" value="HLH"/>
    <property type="match status" value="1"/>
</dbReference>
<dbReference type="EMBL" id="CAJRGZ010000015">
    <property type="protein sequence ID" value="CAG5139317.1"/>
    <property type="molecule type" value="Genomic_DNA"/>
</dbReference>
<dbReference type="PANTHER" id="PTHR47336">
    <property type="entry name" value="TRANSCRIPTION FACTOR HMS1-RELATED"/>
    <property type="match status" value="1"/>
</dbReference>
<dbReference type="OrthoDB" id="2133190at2759"/>
<dbReference type="InterPro" id="IPR052099">
    <property type="entry name" value="Regulatory_TF_Diverse"/>
</dbReference>
<dbReference type="InterPro" id="IPR036638">
    <property type="entry name" value="HLH_DNA-bd_sf"/>
</dbReference>
<evidence type="ECO:0000313" key="4">
    <source>
        <dbReference type="Proteomes" id="UP000676310"/>
    </source>
</evidence>
<evidence type="ECO:0000313" key="3">
    <source>
        <dbReference type="EMBL" id="CAG5139317.1"/>
    </source>
</evidence>
<feature type="domain" description="BHLH" evidence="2">
    <location>
        <begin position="176"/>
        <end position="238"/>
    </location>
</feature>
<comment type="caution">
    <text evidence="3">The sequence shown here is derived from an EMBL/GenBank/DDBJ whole genome shotgun (WGS) entry which is preliminary data.</text>
</comment>
<dbReference type="CDD" id="cd11395">
    <property type="entry name" value="bHLHzip_SREBP_like"/>
    <property type="match status" value="1"/>
</dbReference>
<proteinExistence type="predicted"/>
<organism evidence="3 4">
    <name type="scientific">Alternaria atra</name>
    <dbReference type="NCBI Taxonomy" id="119953"/>
    <lineage>
        <taxon>Eukaryota</taxon>
        <taxon>Fungi</taxon>
        <taxon>Dikarya</taxon>
        <taxon>Ascomycota</taxon>
        <taxon>Pezizomycotina</taxon>
        <taxon>Dothideomycetes</taxon>
        <taxon>Pleosporomycetidae</taxon>
        <taxon>Pleosporales</taxon>
        <taxon>Pleosporineae</taxon>
        <taxon>Pleosporaceae</taxon>
        <taxon>Alternaria</taxon>
        <taxon>Alternaria sect. Ulocladioides</taxon>
    </lineage>
</organism>
<evidence type="ECO:0000256" key="1">
    <source>
        <dbReference type="SAM" id="MobiDB-lite"/>
    </source>
</evidence>
<accession>A0A8J2N1F3</accession>
<dbReference type="Proteomes" id="UP000676310">
    <property type="component" value="Unassembled WGS sequence"/>
</dbReference>
<dbReference type="Gene3D" id="4.10.280.10">
    <property type="entry name" value="Helix-loop-helix DNA-binding domain"/>
    <property type="match status" value="1"/>
</dbReference>
<keyword evidence="4" id="KW-1185">Reference proteome</keyword>
<dbReference type="SUPFAM" id="SSF47459">
    <property type="entry name" value="HLH, helix-loop-helix DNA-binding domain"/>
    <property type="match status" value="1"/>
</dbReference>
<feature type="region of interest" description="Disordered" evidence="1">
    <location>
        <begin position="103"/>
        <end position="132"/>
    </location>
</feature>
<protein>
    <recommendedName>
        <fullName evidence="2">BHLH domain-containing protein</fullName>
    </recommendedName>
</protein>
<sequence>MTGDASCSCPLATLQTCSDQYNQPFLAHPHEFQTSDNLGQFHHFISCPKASLDETAALNNNHLPTSIVAVAEWSEVNMEMVNRIDQSEAGYLEFVYPCCKTSWPQSTRPSNGIQPRDPPSPGPSPSPRYRSHDSYLATTTKQHSQCSKSRNHGHQRLYRDFTNASMPPECSDKAGARRFIHNKVERKYREGINAEMKRLQRAVPTMQPRAKKDDETSETFRPSKAMILTGAIDYIKKLECERDAALEELDNWRNESLFSVWRRSSHCKVG</sequence>
<dbReference type="PANTHER" id="PTHR47336:SF2">
    <property type="entry name" value="TRANSCRIPTION FACTOR HMS1-RELATED"/>
    <property type="match status" value="1"/>
</dbReference>
<dbReference type="InterPro" id="IPR011598">
    <property type="entry name" value="bHLH_dom"/>
</dbReference>
<feature type="compositionally biased region" description="Pro residues" evidence="1">
    <location>
        <begin position="116"/>
        <end position="126"/>
    </location>
</feature>
<dbReference type="GeneID" id="67016329"/>
<feature type="compositionally biased region" description="Polar residues" evidence="1">
    <location>
        <begin position="103"/>
        <end position="113"/>
    </location>
</feature>